<gene>
    <name evidence="1" type="ORF">FLO80_06060</name>
</gene>
<organism evidence="1 2">
    <name type="scientific">Aquicoccus porphyridii</name>
    <dbReference type="NCBI Taxonomy" id="1852029"/>
    <lineage>
        <taxon>Bacteria</taxon>
        <taxon>Pseudomonadati</taxon>
        <taxon>Pseudomonadota</taxon>
        <taxon>Alphaproteobacteria</taxon>
        <taxon>Rhodobacterales</taxon>
        <taxon>Paracoccaceae</taxon>
        <taxon>Aquicoccus</taxon>
    </lineage>
</organism>
<proteinExistence type="predicted"/>
<dbReference type="AlphaFoldDB" id="A0A5A9ZJV5"/>
<accession>A0A5A9ZJV5</accession>
<keyword evidence="2" id="KW-1185">Reference proteome</keyword>
<reference evidence="1 2" key="1">
    <citation type="submission" date="2019-07" db="EMBL/GenBank/DDBJ databases">
        <title>Aquicoccus porphyridii gen. nov., sp. nov., isolated from a small marine red alga, Porphyridium marinum.</title>
        <authorList>
            <person name="Liu L."/>
        </authorList>
    </citation>
    <scope>NUCLEOTIDE SEQUENCE [LARGE SCALE GENOMIC DNA]</scope>
    <source>
        <strain evidence="1 2">L1 8-17</strain>
    </source>
</reference>
<evidence type="ECO:0000313" key="2">
    <source>
        <dbReference type="Proteomes" id="UP000325291"/>
    </source>
</evidence>
<name>A0A5A9ZJV5_9RHOB</name>
<dbReference type="RefSeq" id="WP_111362679.1">
    <property type="nucleotide sequence ID" value="NZ_JASHJG010000029.1"/>
</dbReference>
<protein>
    <submittedName>
        <fullName evidence="1">Uncharacterized protein</fullName>
    </submittedName>
</protein>
<dbReference type="EMBL" id="VINQ01000003">
    <property type="protein sequence ID" value="KAA0917594.1"/>
    <property type="molecule type" value="Genomic_DNA"/>
</dbReference>
<evidence type="ECO:0000313" key="1">
    <source>
        <dbReference type="EMBL" id="KAA0917594.1"/>
    </source>
</evidence>
<sequence>MKHDPIDTELTAKICDIVLHERSMSLSEREWKYRLRGYGYAIRDTDAGRVVTSLINGSDLCTLPEAQPEDSAMHYAA</sequence>
<comment type="caution">
    <text evidence="1">The sequence shown here is derived from an EMBL/GenBank/DDBJ whole genome shotgun (WGS) entry which is preliminary data.</text>
</comment>
<dbReference type="Proteomes" id="UP000325291">
    <property type="component" value="Unassembled WGS sequence"/>
</dbReference>